<sequence length="234" mass="26780">MAARRQCFSREQVIEEVLVESEEAEEDEGPEVNVNDILETSIGNFTALRRSISNYTHFREEASQLMLNVYHRHEVGVHGMDKSLMSSLPAWPMITSEVLIWLNRIRRRMSANPKASNPWTIEVKRDLPQEIFEVLVKSVQGAPSAFGVSVEDNVIKYTKKNRLLRDFSKFCGIPQSEIANKLKKSFGGNRKGFKAEVLASREKPLSISYNCKRKQLTLVCNYGCWNEFGYSFHG</sequence>
<dbReference type="EMBL" id="CALNXI010003357">
    <property type="protein sequence ID" value="CAH3193020.1"/>
    <property type="molecule type" value="Genomic_DNA"/>
</dbReference>
<gene>
    <name evidence="1" type="ORF">PEVE_00025021</name>
</gene>
<accession>A0ABN8SP27</accession>
<reference evidence="1 2" key="1">
    <citation type="submission" date="2022-05" db="EMBL/GenBank/DDBJ databases">
        <authorList>
            <consortium name="Genoscope - CEA"/>
            <person name="William W."/>
        </authorList>
    </citation>
    <scope>NUCLEOTIDE SEQUENCE [LARGE SCALE GENOMIC DNA]</scope>
</reference>
<dbReference type="Proteomes" id="UP001159427">
    <property type="component" value="Unassembled WGS sequence"/>
</dbReference>
<protein>
    <submittedName>
        <fullName evidence="1">Uncharacterized protein</fullName>
    </submittedName>
</protein>
<proteinExistence type="predicted"/>
<organism evidence="1 2">
    <name type="scientific">Porites evermanni</name>
    <dbReference type="NCBI Taxonomy" id="104178"/>
    <lineage>
        <taxon>Eukaryota</taxon>
        <taxon>Metazoa</taxon>
        <taxon>Cnidaria</taxon>
        <taxon>Anthozoa</taxon>
        <taxon>Hexacorallia</taxon>
        <taxon>Scleractinia</taxon>
        <taxon>Fungiina</taxon>
        <taxon>Poritidae</taxon>
        <taxon>Porites</taxon>
    </lineage>
</organism>
<name>A0ABN8SP27_9CNID</name>
<keyword evidence="2" id="KW-1185">Reference proteome</keyword>
<evidence type="ECO:0000313" key="2">
    <source>
        <dbReference type="Proteomes" id="UP001159427"/>
    </source>
</evidence>
<comment type="caution">
    <text evidence="1">The sequence shown here is derived from an EMBL/GenBank/DDBJ whole genome shotgun (WGS) entry which is preliminary data.</text>
</comment>
<evidence type="ECO:0000313" key="1">
    <source>
        <dbReference type="EMBL" id="CAH3193020.1"/>
    </source>
</evidence>